<accession>A0A1I7XIQ9</accession>
<proteinExistence type="predicted"/>
<dbReference type="PANTHER" id="PTHR22954">
    <property type="entry name" value="RETROVIRAL PROTEASE-RELATED"/>
    <property type="match status" value="1"/>
</dbReference>
<dbReference type="Pfam" id="PF03564">
    <property type="entry name" value="DUF1759"/>
    <property type="match status" value="1"/>
</dbReference>
<feature type="region of interest" description="Disordered" evidence="1">
    <location>
        <begin position="528"/>
        <end position="574"/>
    </location>
</feature>
<keyword evidence="2" id="KW-1185">Reference proteome</keyword>
<dbReference type="WBParaSite" id="Hba_17630">
    <property type="protein sequence ID" value="Hba_17630"/>
    <property type="gene ID" value="Hba_17630"/>
</dbReference>
<organism evidence="2 3">
    <name type="scientific">Heterorhabditis bacteriophora</name>
    <name type="common">Entomopathogenic nematode worm</name>
    <dbReference type="NCBI Taxonomy" id="37862"/>
    <lineage>
        <taxon>Eukaryota</taxon>
        <taxon>Metazoa</taxon>
        <taxon>Ecdysozoa</taxon>
        <taxon>Nematoda</taxon>
        <taxon>Chromadorea</taxon>
        <taxon>Rhabditida</taxon>
        <taxon>Rhabditina</taxon>
        <taxon>Rhabditomorpha</taxon>
        <taxon>Strongyloidea</taxon>
        <taxon>Heterorhabditidae</taxon>
        <taxon>Heterorhabditis</taxon>
    </lineage>
</organism>
<dbReference type="AlphaFoldDB" id="A0A1I7XIQ9"/>
<dbReference type="Proteomes" id="UP000095283">
    <property type="component" value="Unplaced"/>
</dbReference>
<name>A0A1I7XIQ9_HETBA</name>
<feature type="compositionally biased region" description="Polar residues" evidence="1">
    <location>
        <begin position="528"/>
        <end position="562"/>
    </location>
</feature>
<dbReference type="PANTHER" id="PTHR22954:SF3">
    <property type="entry name" value="PROTEIN CBG08539"/>
    <property type="match status" value="1"/>
</dbReference>
<evidence type="ECO:0000256" key="1">
    <source>
        <dbReference type="SAM" id="MobiDB-lite"/>
    </source>
</evidence>
<sequence>MIVERIELKEAYRALGSLLIDVRKYVDAAIQLPEDGESAHRYAEECMLEYKKYSTAMAALSETLKQKGELFKTSVNEAISSNPQNHEKIETTVEEILSQIPYSTILTEVTHLNCALELKKDALERILAEVKPSLPSHHPNYQYNKGEIFGPNQEIDDDIVDNTYMTTDGAEIEHHLNTPPPNITNVSGQRFGNQRSDTTYKQKLEDNNSFNNNEKFVRTHRNEKSSDDKQWSTQDLIQVLTALTRNCQNIAKNQIQFPEIKIPQFNGSQDSFDEFWAIFNQMVHLNQQFTPIEKFVYLTSHLTGRAANAIKGIKIIPQNYELALDIILKRFGNMDSNQTNIVQLIKSIEPANRSPESCRDVFEKIYSHLQQLKSIGCNIMQECDPLWKEIIFERFPVNIQEKLFLQIQTQKELRWTVSQILEKIDELITVQELLRETQINRHITQLPALIIINKGHPIQTEGIAGSAKSRVTQTLNARRSALLRSDEAALRIGKFAGKCFSNEHSSNQCHRTNCSICGKEHSRLLCLNNTPRGQSNDTAGSQKPQNSWDKSPQRQTRNSYSLPQRERSHSQQKGAVNQYNNVLEQPNEQQMEEQSGYTHTANTRQLRQQYVLMTAEVDIFNNVKNNTRELSYSLIVAHS</sequence>
<evidence type="ECO:0000313" key="3">
    <source>
        <dbReference type="WBParaSite" id="Hba_17630"/>
    </source>
</evidence>
<dbReference type="InterPro" id="IPR005312">
    <property type="entry name" value="DUF1759"/>
</dbReference>
<reference evidence="3" key="1">
    <citation type="submission" date="2016-11" db="UniProtKB">
        <authorList>
            <consortium name="WormBaseParasite"/>
        </authorList>
    </citation>
    <scope>IDENTIFICATION</scope>
</reference>
<protein>
    <submittedName>
        <fullName evidence="3">Uncharacterized protein</fullName>
    </submittedName>
</protein>
<evidence type="ECO:0000313" key="2">
    <source>
        <dbReference type="Proteomes" id="UP000095283"/>
    </source>
</evidence>